<dbReference type="EMBL" id="AY814381">
    <property type="protein sequence ID" value="AAW26113.1"/>
    <property type="molecule type" value="mRNA"/>
</dbReference>
<feature type="transmembrane region" description="Helical" evidence="1">
    <location>
        <begin position="56"/>
        <end position="77"/>
    </location>
</feature>
<evidence type="ECO:0000256" key="1">
    <source>
        <dbReference type="SAM" id="Phobius"/>
    </source>
</evidence>
<keyword evidence="1" id="KW-0812">Transmembrane</keyword>
<organism evidence="2">
    <name type="scientific">Schistosoma japonicum</name>
    <name type="common">Blood fluke</name>
    <dbReference type="NCBI Taxonomy" id="6182"/>
    <lineage>
        <taxon>Eukaryota</taxon>
        <taxon>Metazoa</taxon>
        <taxon>Spiralia</taxon>
        <taxon>Lophotrochozoa</taxon>
        <taxon>Platyhelminthes</taxon>
        <taxon>Trematoda</taxon>
        <taxon>Digenea</taxon>
        <taxon>Strigeidida</taxon>
        <taxon>Schistosomatoidea</taxon>
        <taxon>Schistosomatidae</taxon>
        <taxon>Schistosoma</taxon>
    </lineage>
</organism>
<dbReference type="AlphaFoldDB" id="Q5DDJ3"/>
<sequence length="110" mass="12579">MNVWQFTLLQIQRDHLAIWLCDGLGIVTSRIGQMGRPYSRGIVDIDGLSLSYNFSFIIHSPFILCLPLLLPVVTTLLKSCCRALKMKLPKRSPRLVMCCKPAWEFDISRL</sequence>
<keyword evidence="1" id="KW-1133">Transmembrane helix</keyword>
<keyword evidence="1" id="KW-0472">Membrane</keyword>
<name>Q5DDJ3_SCHJA</name>
<reference evidence="2" key="2">
    <citation type="journal article" date="2006" name="PLoS Pathog.">
        <title>New perspectives on host-parasite interplay by comparative transcriptomic and proteomic analyses of Schistosoma japonicum.</title>
        <authorList>
            <person name="Liu F."/>
            <person name="Lu J."/>
            <person name="Hu W."/>
            <person name="Wang S.Y."/>
            <person name="Cui S.J."/>
            <person name="Chi M."/>
            <person name="Yan Q."/>
            <person name="Wang X.R."/>
            <person name="Song H.D."/>
            <person name="Xu X.N."/>
            <person name="Wang J.J."/>
            <person name="Zhang X.L."/>
            <person name="Zhang X."/>
            <person name="Wang Z.Q."/>
            <person name="Xue C.L."/>
            <person name="Brindley P.J."/>
            <person name="McManus D.P."/>
            <person name="Yang P.Y."/>
            <person name="Feng Z."/>
            <person name="Chen Z."/>
            <person name="Han Z.G."/>
        </authorList>
    </citation>
    <scope>NUCLEOTIDE SEQUENCE</scope>
</reference>
<proteinExistence type="evidence at transcript level"/>
<protein>
    <submittedName>
        <fullName evidence="2">SJCHGC04332 protein</fullName>
    </submittedName>
</protein>
<evidence type="ECO:0000313" key="2">
    <source>
        <dbReference type="EMBL" id="AAW26113.1"/>
    </source>
</evidence>
<accession>Q5DDJ3</accession>
<reference evidence="2" key="1">
    <citation type="submission" date="2004-11" db="EMBL/GenBank/DDBJ databases">
        <title>The full-length cDNA sequences of Schistosoma japonicum genes.</title>
        <authorList>
            <person name="Han Z."/>
        </authorList>
    </citation>
    <scope>NUCLEOTIDE SEQUENCE</scope>
</reference>